<evidence type="ECO:0000313" key="3">
    <source>
        <dbReference type="Proteomes" id="UP000472269"/>
    </source>
</evidence>
<sequence>MGWQIASRSVGFGSAAARRSGGALAEADPRLWDELPLSLQEYTCPRCESGFIEEVTDDSRNHVSSTVRLYQCAGTETNLLIVLCYP</sequence>
<name>A0A663N0N7_ATHCN</name>
<feature type="region of interest" description="Disordered" evidence="1">
    <location>
        <begin position="1"/>
        <end position="23"/>
    </location>
</feature>
<evidence type="ECO:0000256" key="1">
    <source>
        <dbReference type="SAM" id="MobiDB-lite"/>
    </source>
</evidence>
<evidence type="ECO:0000313" key="2">
    <source>
        <dbReference type="Ensembl" id="ENSACUP00000017919.1"/>
    </source>
</evidence>
<dbReference type="Ensembl" id="ENSACUT00000019114.1">
    <property type="protein sequence ID" value="ENSACUP00000017919.1"/>
    <property type="gene ID" value="ENSACUG00000012029.1"/>
</dbReference>
<keyword evidence="3" id="KW-1185">Reference proteome</keyword>
<organism evidence="2 3">
    <name type="scientific">Athene cunicularia</name>
    <name type="common">Burrowing owl</name>
    <name type="synonym">Speotyto cunicularia</name>
    <dbReference type="NCBI Taxonomy" id="194338"/>
    <lineage>
        <taxon>Eukaryota</taxon>
        <taxon>Metazoa</taxon>
        <taxon>Chordata</taxon>
        <taxon>Craniata</taxon>
        <taxon>Vertebrata</taxon>
        <taxon>Euteleostomi</taxon>
        <taxon>Archelosauria</taxon>
        <taxon>Archosauria</taxon>
        <taxon>Dinosauria</taxon>
        <taxon>Saurischia</taxon>
        <taxon>Theropoda</taxon>
        <taxon>Coelurosauria</taxon>
        <taxon>Aves</taxon>
        <taxon>Neognathae</taxon>
        <taxon>Neoaves</taxon>
        <taxon>Telluraves</taxon>
        <taxon>Strigiformes</taxon>
        <taxon>Strigidae</taxon>
        <taxon>Athene</taxon>
    </lineage>
</organism>
<reference evidence="2" key="2">
    <citation type="submission" date="2025-09" db="UniProtKB">
        <authorList>
            <consortium name="Ensembl"/>
        </authorList>
    </citation>
    <scope>IDENTIFICATION</scope>
</reference>
<dbReference type="Proteomes" id="UP000472269">
    <property type="component" value="Unplaced"/>
</dbReference>
<reference evidence="2" key="1">
    <citation type="submission" date="2025-08" db="UniProtKB">
        <authorList>
            <consortium name="Ensembl"/>
        </authorList>
    </citation>
    <scope>IDENTIFICATION</scope>
</reference>
<dbReference type="AlphaFoldDB" id="A0A663N0N7"/>
<protein>
    <submittedName>
        <fullName evidence="2">Uncharacterized protein</fullName>
    </submittedName>
</protein>
<proteinExistence type="predicted"/>
<accession>A0A663N0N7</accession>